<gene>
    <name evidence="2" type="ORF">H0E84_19635</name>
</gene>
<comment type="caution">
    <text evidence="2">The sequence shown here is derived from an EMBL/GenBank/DDBJ whole genome shotgun (WGS) entry which is preliminary data.</text>
</comment>
<keyword evidence="3" id="KW-1185">Reference proteome</keyword>
<dbReference type="Proteomes" id="UP000578091">
    <property type="component" value="Unassembled WGS sequence"/>
</dbReference>
<organism evidence="2 3">
    <name type="scientific">Luteimonas salinisoli</name>
    <dbReference type="NCBI Taxonomy" id="2752307"/>
    <lineage>
        <taxon>Bacteria</taxon>
        <taxon>Pseudomonadati</taxon>
        <taxon>Pseudomonadota</taxon>
        <taxon>Gammaproteobacteria</taxon>
        <taxon>Lysobacterales</taxon>
        <taxon>Lysobacteraceae</taxon>
        <taxon>Luteimonas</taxon>
    </lineage>
</organism>
<evidence type="ECO:0000259" key="1">
    <source>
        <dbReference type="Pfam" id="PF13503"/>
    </source>
</evidence>
<dbReference type="EMBL" id="JACCKA010000094">
    <property type="protein sequence ID" value="NZA28590.1"/>
    <property type="molecule type" value="Genomic_DNA"/>
</dbReference>
<dbReference type="InterPro" id="IPR025391">
    <property type="entry name" value="DUF4123"/>
</dbReference>
<name>A0A853JJP0_9GAMM</name>
<feature type="domain" description="DUF4123" evidence="1">
    <location>
        <begin position="166"/>
        <end position="285"/>
    </location>
</feature>
<sequence length="342" mass="36209">MNADEALEARASGLNGQSVFGRSCGDWTAPPVRTRSAAVPLGGGRCAGRDVLSGCPLAMPSSVPGGRGVLFEWPAGQWNEIRENPSMMRDLLGYAIGRVRRAFDHGPAAGAALAPPPNPCDGADGGRANRIRLSQPVRQSSQATMNAVSSGERLRARLFADVDDAYAVLDGCRTPDLPRRLRLAGAEYWCLLSEGLDPVLTECAPYLVHVHRDAAQAAEVLRTCWDRHGGIALCPPSGGDGRALREHLRAWLRIPGPGGASRSFRFYDPCVLLAMLPAMVPERRNAFLAPLGRLYVEGSAPGSLVEFRRGGCAQGRLLRAPASGASKASARASDVAQAANLA</sequence>
<evidence type="ECO:0000313" key="3">
    <source>
        <dbReference type="Proteomes" id="UP000578091"/>
    </source>
</evidence>
<dbReference type="RefSeq" id="WP_180680350.1">
    <property type="nucleotide sequence ID" value="NZ_JACCKA010000094.1"/>
</dbReference>
<dbReference type="AlphaFoldDB" id="A0A853JJP0"/>
<dbReference type="Pfam" id="PF13503">
    <property type="entry name" value="DUF4123"/>
    <property type="match status" value="1"/>
</dbReference>
<proteinExistence type="predicted"/>
<accession>A0A853JJP0</accession>
<protein>
    <submittedName>
        <fullName evidence="2">DUF4123 domain-containing protein</fullName>
    </submittedName>
</protein>
<reference evidence="2 3" key="1">
    <citation type="submission" date="2020-07" db="EMBL/GenBank/DDBJ databases">
        <title>Luteimonas sp. SJ-92.</title>
        <authorList>
            <person name="Huang X.-X."/>
            <person name="Xu L."/>
            <person name="Sun J.-Q."/>
        </authorList>
    </citation>
    <scope>NUCLEOTIDE SEQUENCE [LARGE SCALE GENOMIC DNA]</scope>
    <source>
        <strain evidence="2 3">SJ-92</strain>
    </source>
</reference>
<evidence type="ECO:0000313" key="2">
    <source>
        <dbReference type="EMBL" id="NZA28590.1"/>
    </source>
</evidence>